<comment type="caution">
    <text evidence="2">The sequence shown here is derived from an EMBL/GenBank/DDBJ whole genome shotgun (WGS) entry which is preliminary data.</text>
</comment>
<accession>A0A644ZY40</accession>
<dbReference type="InterPro" id="IPR010982">
    <property type="entry name" value="Lambda_DNA-bd_dom_sf"/>
</dbReference>
<name>A0A644ZY40_9ZZZZ</name>
<feature type="domain" description="HTH cro/C1-type" evidence="1">
    <location>
        <begin position="7"/>
        <end position="67"/>
    </location>
</feature>
<evidence type="ECO:0000313" key="2">
    <source>
        <dbReference type="EMBL" id="MPM45879.1"/>
    </source>
</evidence>
<dbReference type="Gene3D" id="1.10.260.40">
    <property type="entry name" value="lambda repressor-like DNA-binding domains"/>
    <property type="match status" value="1"/>
</dbReference>
<evidence type="ECO:0000259" key="1">
    <source>
        <dbReference type="Pfam" id="PF13443"/>
    </source>
</evidence>
<reference evidence="2" key="1">
    <citation type="submission" date="2019-08" db="EMBL/GenBank/DDBJ databases">
        <authorList>
            <person name="Kucharzyk K."/>
            <person name="Murdoch R.W."/>
            <person name="Higgins S."/>
            <person name="Loffler F."/>
        </authorList>
    </citation>
    <scope>NUCLEOTIDE SEQUENCE</scope>
</reference>
<dbReference type="Pfam" id="PF13443">
    <property type="entry name" value="HTH_26"/>
    <property type="match status" value="1"/>
</dbReference>
<organism evidence="2">
    <name type="scientific">bioreactor metagenome</name>
    <dbReference type="NCBI Taxonomy" id="1076179"/>
    <lineage>
        <taxon>unclassified sequences</taxon>
        <taxon>metagenomes</taxon>
        <taxon>ecological metagenomes</taxon>
    </lineage>
</organism>
<proteinExistence type="predicted"/>
<dbReference type="InterPro" id="IPR001387">
    <property type="entry name" value="Cro/C1-type_HTH"/>
</dbReference>
<gene>
    <name evidence="2" type="ORF">SDC9_92571</name>
</gene>
<protein>
    <recommendedName>
        <fullName evidence="1">HTH cro/C1-type domain-containing protein</fullName>
    </recommendedName>
</protein>
<dbReference type="EMBL" id="VSSQ01011051">
    <property type="protein sequence ID" value="MPM45879.1"/>
    <property type="molecule type" value="Genomic_DNA"/>
</dbReference>
<sequence>MKVNYKRLWKLLIDKNLSKIEMRHLAAISSTSLAKLGKNENVSMNVLKKICGALKCNIGEIMDILPDEPEEVFDKKAESKEQRCEENQ</sequence>
<dbReference type="AlphaFoldDB" id="A0A644ZY40"/>
<dbReference type="GO" id="GO:0003677">
    <property type="term" value="F:DNA binding"/>
    <property type="evidence" value="ECO:0007669"/>
    <property type="project" value="InterPro"/>
</dbReference>
<dbReference type="SUPFAM" id="SSF47413">
    <property type="entry name" value="lambda repressor-like DNA-binding domains"/>
    <property type="match status" value="1"/>
</dbReference>